<dbReference type="Pfam" id="PF04055">
    <property type="entry name" value="Radical_SAM"/>
    <property type="match status" value="1"/>
</dbReference>
<feature type="domain" description="Radical SAM core" evidence="14">
    <location>
        <begin position="84"/>
        <end position="314"/>
    </location>
</feature>
<dbReference type="NCBIfam" id="TIGR00433">
    <property type="entry name" value="bioB"/>
    <property type="match status" value="1"/>
</dbReference>
<evidence type="ECO:0000256" key="4">
    <source>
        <dbReference type="ARBA" id="ARBA00022485"/>
    </source>
</evidence>
<organism evidence="15 16">
    <name type="scientific">Scheffersomyces spartinae</name>
    <dbReference type="NCBI Taxonomy" id="45513"/>
    <lineage>
        <taxon>Eukaryota</taxon>
        <taxon>Fungi</taxon>
        <taxon>Dikarya</taxon>
        <taxon>Ascomycota</taxon>
        <taxon>Saccharomycotina</taxon>
        <taxon>Pichiomycetes</taxon>
        <taxon>Debaryomycetaceae</taxon>
        <taxon>Scheffersomyces</taxon>
    </lineage>
</organism>
<protein>
    <recommendedName>
        <fullName evidence="3">biotin synthase</fullName>
        <ecNumber evidence="3">2.8.1.6</ecNumber>
    </recommendedName>
</protein>
<dbReference type="GO" id="GO:0005739">
    <property type="term" value="C:mitochondrion"/>
    <property type="evidence" value="ECO:0007669"/>
    <property type="project" value="TreeGrafter"/>
</dbReference>
<comment type="pathway">
    <text evidence="1">Cofactor biosynthesis; biotin biosynthesis; biotin from 7,8-diaminononanoate: step 2/2.</text>
</comment>
<dbReference type="PANTHER" id="PTHR22976:SF2">
    <property type="entry name" value="BIOTIN SYNTHASE, MITOCHONDRIAL"/>
    <property type="match status" value="1"/>
</dbReference>
<dbReference type="EC" id="2.8.1.6" evidence="3"/>
<dbReference type="SFLD" id="SFLDS00029">
    <property type="entry name" value="Radical_SAM"/>
    <property type="match status" value="1"/>
</dbReference>
<feature type="binding site" evidence="13">
    <location>
        <position position="318"/>
    </location>
    <ligand>
        <name>[2Fe-2S] cluster</name>
        <dbReference type="ChEBI" id="CHEBI:190135"/>
    </ligand>
</feature>
<evidence type="ECO:0000256" key="9">
    <source>
        <dbReference type="ARBA" id="ARBA00022756"/>
    </source>
</evidence>
<dbReference type="SMART" id="SM00729">
    <property type="entry name" value="Elp3"/>
    <property type="match status" value="1"/>
</dbReference>
<dbReference type="GO" id="GO:0051539">
    <property type="term" value="F:4 iron, 4 sulfur cluster binding"/>
    <property type="evidence" value="ECO:0007669"/>
    <property type="project" value="UniProtKB-KW"/>
</dbReference>
<dbReference type="SFLD" id="SFLDG01278">
    <property type="entry name" value="biotin_synthase_like"/>
    <property type="match status" value="1"/>
</dbReference>
<reference evidence="15" key="1">
    <citation type="submission" date="2021-03" db="EMBL/GenBank/DDBJ databases">
        <authorList>
            <person name="Palmer J.M."/>
        </authorList>
    </citation>
    <scope>NUCLEOTIDE SEQUENCE</scope>
    <source>
        <strain evidence="15">ARV_011</strain>
    </source>
</reference>
<dbReference type="PANTHER" id="PTHR22976">
    <property type="entry name" value="BIOTIN SYNTHASE"/>
    <property type="match status" value="1"/>
</dbReference>
<comment type="caution">
    <text evidence="15">The sequence shown here is derived from an EMBL/GenBank/DDBJ whole genome shotgun (WGS) entry which is preliminary data.</text>
</comment>
<comment type="cofactor">
    <cofactor evidence="13">
        <name>[2Fe-2S] cluster</name>
        <dbReference type="ChEBI" id="CHEBI:190135"/>
    </cofactor>
    <text evidence="13">Binds 1 [2Fe-2S] cluster. The cluster is coordinated with 3 cysteines and 1 arginine.</text>
</comment>
<comment type="cofactor">
    <cofactor evidence="13">
        <name>[4Fe-4S] cluster</name>
        <dbReference type="ChEBI" id="CHEBI:49883"/>
    </cofactor>
    <text evidence="13">Binds 1 [4Fe-4S] cluster. The cluster is coordinated with 3 cysteines and an exchangeable S-adenosyl-L-methionine.</text>
</comment>
<keyword evidence="11 13" id="KW-0411">Iron-sulfur</keyword>
<evidence type="ECO:0000313" key="15">
    <source>
        <dbReference type="EMBL" id="KAG7196297.1"/>
    </source>
</evidence>
<dbReference type="GO" id="GO:0009102">
    <property type="term" value="P:biotin biosynthetic process"/>
    <property type="evidence" value="ECO:0007669"/>
    <property type="project" value="UniProtKB-KW"/>
</dbReference>
<evidence type="ECO:0000256" key="6">
    <source>
        <dbReference type="ARBA" id="ARBA00022691"/>
    </source>
</evidence>
<dbReference type="OrthoDB" id="2414104at2759"/>
<evidence type="ECO:0000256" key="3">
    <source>
        <dbReference type="ARBA" id="ARBA00012236"/>
    </source>
</evidence>
<keyword evidence="9" id="KW-0093">Biotin biosynthesis</keyword>
<accession>A0A9P7VEF4</accession>
<dbReference type="InterPro" id="IPR010722">
    <property type="entry name" value="BATS_dom"/>
</dbReference>
<dbReference type="InterPro" id="IPR006638">
    <property type="entry name" value="Elp3/MiaA/NifB-like_rSAM"/>
</dbReference>
<sequence length="398" mass="44763">MTKVSIIRHFSKSVAKLSASNVLKAKALVSDATLVSHLKAIDVAIESKPRNDWTKEQIKEIYQTPLQELMFQAQLQHRKFHDPSEVQLCTLLSIKTGGCTEDCKYCAQSSRYDTGTEAEKLIKLEEVKLAAIKAKENGSTRFCMGAAWRDMNGRKSGLKKISEMVKWINDELKMETCVTLGMVDENQANMLKDAGLTAYNHNIDTSREHYPKVISTRSYDDRLETIKNVQKVGLKACTGGILGLGETEEDHIGFLYTLATMDKHPESLPINRLVPIKGTPLEEELSKLPSDLTRKLKFDSIIRTIATARLIMPESIIRLAAGRYTMKEHEQFLCFLAGCNAIFTGEKMLTTMCNGWDEDIEMLKKWGLKPMKSFRDKEIEAVESSGNAASKEQVFARV</sequence>
<dbReference type="InterPro" id="IPR024177">
    <property type="entry name" value="Biotin_synthase"/>
</dbReference>
<dbReference type="Gene3D" id="3.20.20.70">
    <property type="entry name" value="Aldolase class I"/>
    <property type="match status" value="1"/>
</dbReference>
<evidence type="ECO:0000256" key="2">
    <source>
        <dbReference type="ARBA" id="ARBA00010765"/>
    </source>
</evidence>
<evidence type="ECO:0000313" key="16">
    <source>
        <dbReference type="Proteomes" id="UP000790833"/>
    </source>
</evidence>
<feature type="binding site" evidence="13">
    <location>
        <position position="99"/>
    </location>
    <ligand>
        <name>[4Fe-4S] cluster</name>
        <dbReference type="ChEBI" id="CHEBI:49883"/>
        <note>4Fe-4S-S-AdoMet</note>
    </ligand>
</feature>
<keyword evidence="10 13" id="KW-0408">Iron</keyword>
<evidence type="ECO:0000259" key="14">
    <source>
        <dbReference type="PROSITE" id="PS51918"/>
    </source>
</evidence>
<evidence type="ECO:0000256" key="8">
    <source>
        <dbReference type="ARBA" id="ARBA00022723"/>
    </source>
</evidence>
<dbReference type="CDD" id="cd01335">
    <property type="entry name" value="Radical_SAM"/>
    <property type="match status" value="1"/>
</dbReference>
<evidence type="ECO:0000256" key="12">
    <source>
        <dbReference type="ARBA" id="ARBA00034078"/>
    </source>
</evidence>
<comment type="similarity">
    <text evidence="2">Belongs to the radical SAM superfamily. Biotin synthase family.</text>
</comment>
<evidence type="ECO:0000256" key="11">
    <source>
        <dbReference type="ARBA" id="ARBA00023014"/>
    </source>
</evidence>
<gene>
    <name evidence="15" type="primary">BIO2</name>
    <name evidence="15" type="ORF">KQ657_000312</name>
</gene>
<feature type="binding site" evidence="13">
    <location>
        <position position="237"/>
    </location>
    <ligand>
        <name>[2Fe-2S] cluster</name>
        <dbReference type="ChEBI" id="CHEBI:190135"/>
    </ligand>
</feature>
<comment type="cofactor">
    <cofactor evidence="12">
        <name>[2Fe-2S] cluster</name>
        <dbReference type="ChEBI" id="CHEBI:190135"/>
    </cofactor>
</comment>
<dbReference type="InterPro" id="IPR058240">
    <property type="entry name" value="rSAM_sf"/>
</dbReference>
<dbReference type="SUPFAM" id="SSF102114">
    <property type="entry name" value="Radical SAM enzymes"/>
    <property type="match status" value="1"/>
</dbReference>
<evidence type="ECO:0000256" key="5">
    <source>
        <dbReference type="ARBA" id="ARBA00022679"/>
    </source>
</evidence>
<dbReference type="EMBL" id="JAHMUF010000001">
    <property type="protein sequence ID" value="KAG7196297.1"/>
    <property type="molecule type" value="Genomic_DNA"/>
</dbReference>
<keyword evidence="6 13" id="KW-0949">S-adenosyl-L-methionine</keyword>
<dbReference type="GO" id="GO:0051537">
    <property type="term" value="F:2 iron, 2 sulfur cluster binding"/>
    <property type="evidence" value="ECO:0007669"/>
    <property type="project" value="UniProtKB-KW"/>
</dbReference>
<keyword evidence="16" id="KW-1185">Reference proteome</keyword>
<keyword evidence="7 13" id="KW-0001">2Fe-2S</keyword>
<dbReference type="InterPro" id="IPR007197">
    <property type="entry name" value="rSAM"/>
</dbReference>
<evidence type="ECO:0000256" key="13">
    <source>
        <dbReference type="PIRSR" id="PIRSR001619-1"/>
    </source>
</evidence>
<feature type="binding site" evidence="13">
    <location>
        <position position="106"/>
    </location>
    <ligand>
        <name>[4Fe-4S] cluster</name>
        <dbReference type="ChEBI" id="CHEBI:49883"/>
        <note>4Fe-4S-S-AdoMet</note>
    </ligand>
</feature>
<proteinExistence type="inferred from homology"/>
<dbReference type="InterPro" id="IPR002684">
    <property type="entry name" value="Biotin_synth/BioAB"/>
</dbReference>
<keyword evidence="4 13" id="KW-0004">4Fe-4S</keyword>
<dbReference type="FunFam" id="3.20.20.70:FF:000011">
    <property type="entry name" value="Biotin synthase"/>
    <property type="match status" value="1"/>
</dbReference>
<evidence type="ECO:0000256" key="7">
    <source>
        <dbReference type="ARBA" id="ARBA00022714"/>
    </source>
</evidence>
<keyword evidence="8 13" id="KW-0479">Metal-binding</keyword>
<dbReference type="AlphaFoldDB" id="A0A9P7VEF4"/>
<name>A0A9P7VEF4_9ASCO</name>
<dbReference type="Pfam" id="PF06968">
    <property type="entry name" value="BATS"/>
    <property type="match status" value="1"/>
</dbReference>
<dbReference type="RefSeq" id="XP_043051842.1">
    <property type="nucleotide sequence ID" value="XM_043191165.1"/>
</dbReference>
<dbReference type="GO" id="GO:0046872">
    <property type="term" value="F:metal ion binding"/>
    <property type="evidence" value="ECO:0007669"/>
    <property type="project" value="UniProtKB-KW"/>
</dbReference>
<dbReference type="SFLD" id="SFLDF00272">
    <property type="entry name" value="biotin_synthase"/>
    <property type="match status" value="1"/>
</dbReference>
<evidence type="ECO:0000256" key="1">
    <source>
        <dbReference type="ARBA" id="ARBA00004942"/>
    </source>
</evidence>
<evidence type="ECO:0000256" key="10">
    <source>
        <dbReference type="ARBA" id="ARBA00023004"/>
    </source>
</evidence>
<dbReference type="HAMAP" id="MF_01694">
    <property type="entry name" value="BioB"/>
    <property type="match status" value="1"/>
</dbReference>
<dbReference type="SFLD" id="SFLDG01060">
    <property type="entry name" value="BATS_domain_containing"/>
    <property type="match status" value="1"/>
</dbReference>
<dbReference type="PIRSF" id="PIRSF001619">
    <property type="entry name" value="Biotin_synth"/>
    <property type="match status" value="1"/>
</dbReference>
<dbReference type="GeneID" id="66113686"/>
<keyword evidence="5" id="KW-0808">Transferase</keyword>
<feature type="binding site" evidence="13">
    <location>
        <position position="177"/>
    </location>
    <ligand>
        <name>[2Fe-2S] cluster</name>
        <dbReference type="ChEBI" id="CHEBI:190135"/>
    </ligand>
</feature>
<feature type="binding site" evidence="13">
    <location>
        <position position="103"/>
    </location>
    <ligand>
        <name>[4Fe-4S] cluster</name>
        <dbReference type="ChEBI" id="CHEBI:49883"/>
        <note>4Fe-4S-S-AdoMet</note>
    </ligand>
</feature>
<dbReference type="Proteomes" id="UP000790833">
    <property type="component" value="Unassembled WGS sequence"/>
</dbReference>
<dbReference type="PROSITE" id="PS51918">
    <property type="entry name" value="RADICAL_SAM"/>
    <property type="match status" value="1"/>
</dbReference>
<dbReference type="InterPro" id="IPR013785">
    <property type="entry name" value="Aldolase_TIM"/>
</dbReference>
<dbReference type="SMART" id="SM00876">
    <property type="entry name" value="BATS"/>
    <property type="match status" value="1"/>
</dbReference>
<dbReference type="GO" id="GO:0004076">
    <property type="term" value="F:biotin synthase activity"/>
    <property type="evidence" value="ECO:0007669"/>
    <property type="project" value="UniProtKB-EC"/>
</dbReference>
<feature type="binding site" evidence="13">
    <location>
        <position position="143"/>
    </location>
    <ligand>
        <name>[2Fe-2S] cluster</name>
        <dbReference type="ChEBI" id="CHEBI:190135"/>
    </ligand>
</feature>